<protein>
    <submittedName>
        <fullName evidence="3">VWA domain-containing protein</fullName>
    </submittedName>
</protein>
<dbReference type="AlphaFoldDB" id="A0A6M1RL08"/>
<gene>
    <name evidence="3" type="ORF">G6N76_00795</name>
</gene>
<dbReference type="Proteomes" id="UP000477849">
    <property type="component" value="Unassembled WGS sequence"/>
</dbReference>
<dbReference type="Pfam" id="PF13400">
    <property type="entry name" value="Tad"/>
    <property type="match status" value="1"/>
</dbReference>
<dbReference type="Gene3D" id="3.40.50.410">
    <property type="entry name" value="von Willebrand factor, type A domain"/>
    <property type="match status" value="1"/>
</dbReference>
<organism evidence="3 4">
    <name type="scientific">Rhizobium daejeonense</name>
    <dbReference type="NCBI Taxonomy" id="240521"/>
    <lineage>
        <taxon>Bacteria</taxon>
        <taxon>Pseudomonadati</taxon>
        <taxon>Pseudomonadota</taxon>
        <taxon>Alphaproteobacteria</taxon>
        <taxon>Hyphomicrobiales</taxon>
        <taxon>Rhizobiaceae</taxon>
        <taxon>Rhizobium/Agrobacterium group</taxon>
        <taxon>Rhizobium</taxon>
    </lineage>
</organism>
<evidence type="ECO:0000259" key="2">
    <source>
        <dbReference type="PROSITE" id="PS50234"/>
    </source>
</evidence>
<dbReference type="SMART" id="SM00327">
    <property type="entry name" value="VWA"/>
    <property type="match status" value="1"/>
</dbReference>
<dbReference type="InterPro" id="IPR028087">
    <property type="entry name" value="Tad_N"/>
</dbReference>
<dbReference type="EMBL" id="JAAKZH010000001">
    <property type="protein sequence ID" value="NGO62194.1"/>
    <property type="molecule type" value="Genomic_DNA"/>
</dbReference>
<name>A0A6M1RL08_9HYPH</name>
<feature type="transmembrane region" description="Helical" evidence="1">
    <location>
        <begin position="21"/>
        <end position="41"/>
    </location>
</feature>
<keyword evidence="1" id="KW-0472">Membrane</keyword>
<proteinExistence type="predicted"/>
<keyword evidence="1" id="KW-0812">Transmembrane</keyword>
<accession>A0A6M1RL08</accession>
<dbReference type="CDD" id="cd00198">
    <property type="entry name" value="vWFA"/>
    <property type="match status" value="1"/>
</dbReference>
<evidence type="ECO:0000256" key="1">
    <source>
        <dbReference type="SAM" id="Phobius"/>
    </source>
</evidence>
<feature type="domain" description="VWFA" evidence="2">
    <location>
        <begin position="177"/>
        <end position="384"/>
    </location>
</feature>
<sequence length="397" mass="42037">MTGSVKTSTFFRRFATDRNGNFGMMTAILLPVTLAIAGLAMDMTQVIQVRSALQDAADSAALSAASALANNDKMTDAEAIEQAKLFMAAQFMNTSGTSDTAVDPEAAKKSQEELADGAVASVQRTNGKGQGKTFDVTLNGHYDVAMNALTRLLGYESMRVSVSATSRSTTESKNALSMFLVLDRSGSMGDTTSTSYTATCTSYGRTTSCTKYYTKIEALKLAVKDLSTQLNLADPDKMYVRTAAVSYNSAMQTPTTLEWGTSTAVNYVNALTASGNTDSSNAMKTAYSKVAAASEATAHETKNGQKDPSRFIIFMTDGANNISNADTSTRATCASAKTSGVEIYSVAFMAPEQGRNLLKDCATDSSHYYDATNAAELVAAFKEIGEKATAATTRLTN</sequence>
<dbReference type="SUPFAM" id="SSF53300">
    <property type="entry name" value="vWA-like"/>
    <property type="match status" value="1"/>
</dbReference>
<evidence type="ECO:0000313" key="4">
    <source>
        <dbReference type="Proteomes" id="UP000477849"/>
    </source>
</evidence>
<comment type="caution">
    <text evidence="3">The sequence shown here is derived from an EMBL/GenBank/DDBJ whole genome shotgun (WGS) entry which is preliminary data.</text>
</comment>
<evidence type="ECO:0000313" key="3">
    <source>
        <dbReference type="EMBL" id="NGO62194.1"/>
    </source>
</evidence>
<dbReference type="InterPro" id="IPR036465">
    <property type="entry name" value="vWFA_dom_sf"/>
</dbReference>
<reference evidence="3 4" key="1">
    <citation type="submission" date="2020-02" db="EMBL/GenBank/DDBJ databases">
        <title>Genome sequence of the type strain CCBAU10050 of Rhizobium daejeonense.</title>
        <authorList>
            <person name="Gao J."/>
            <person name="Sun J."/>
        </authorList>
    </citation>
    <scope>NUCLEOTIDE SEQUENCE [LARGE SCALE GENOMIC DNA]</scope>
    <source>
        <strain evidence="3 4">CCBAU10050</strain>
    </source>
</reference>
<keyword evidence="4" id="KW-1185">Reference proteome</keyword>
<keyword evidence="1" id="KW-1133">Transmembrane helix</keyword>
<dbReference type="PROSITE" id="PS50234">
    <property type="entry name" value="VWFA"/>
    <property type="match status" value="1"/>
</dbReference>
<dbReference type="InterPro" id="IPR002035">
    <property type="entry name" value="VWF_A"/>
</dbReference>
<dbReference type="Pfam" id="PF00092">
    <property type="entry name" value="VWA"/>
    <property type="match status" value="1"/>
</dbReference>